<dbReference type="Pfam" id="PF00669">
    <property type="entry name" value="Flagellin_N"/>
    <property type="match status" value="1"/>
</dbReference>
<comment type="function">
    <text evidence="4">Flagellin is the subunit protein which polymerizes to form the filaments of bacterial flagella.</text>
</comment>
<dbReference type="EMBL" id="VHSG01000006">
    <property type="protein sequence ID" value="TQV84141.1"/>
    <property type="molecule type" value="Genomic_DNA"/>
</dbReference>
<dbReference type="PRINTS" id="PR00207">
    <property type="entry name" value="FLAGELLIN"/>
</dbReference>
<dbReference type="PANTHER" id="PTHR42792:SF2">
    <property type="entry name" value="FLAGELLIN"/>
    <property type="match status" value="1"/>
</dbReference>
<keyword evidence="3 4" id="KW-0975">Bacterial flagellum</keyword>
<evidence type="ECO:0000259" key="6">
    <source>
        <dbReference type="Pfam" id="PF00669"/>
    </source>
</evidence>
<dbReference type="SUPFAM" id="SSF64518">
    <property type="entry name" value="Phase 1 flagellin"/>
    <property type="match status" value="2"/>
</dbReference>
<evidence type="ECO:0000313" key="9">
    <source>
        <dbReference type="Proteomes" id="UP000319732"/>
    </source>
</evidence>
<evidence type="ECO:0000313" key="8">
    <source>
        <dbReference type="EMBL" id="TQV84141.1"/>
    </source>
</evidence>
<dbReference type="InterPro" id="IPR001029">
    <property type="entry name" value="Flagellin_N"/>
</dbReference>
<dbReference type="AlphaFoldDB" id="A0A545U3T5"/>
<evidence type="ECO:0000256" key="4">
    <source>
        <dbReference type="RuleBase" id="RU362073"/>
    </source>
</evidence>
<dbReference type="Gene3D" id="2.170.280.10">
    <property type="entry name" value="f41 fragment of flagellin, middle domain"/>
    <property type="match status" value="1"/>
</dbReference>
<keyword evidence="9" id="KW-1185">Reference proteome</keyword>
<organism evidence="8 9">
    <name type="scientific">Exilibacterium tricleocarpae</name>
    <dbReference type="NCBI Taxonomy" id="2591008"/>
    <lineage>
        <taxon>Bacteria</taxon>
        <taxon>Pseudomonadati</taxon>
        <taxon>Pseudomonadota</taxon>
        <taxon>Gammaproteobacteria</taxon>
        <taxon>Cellvibrionales</taxon>
        <taxon>Cellvibrionaceae</taxon>
        <taxon>Exilibacterium</taxon>
    </lineage>
</organism>
<comment type="similarity">
    <text evidence="1 4">Belongs to the bacterial flagellin family.</text>
</comment>
<proteinExistence type="inferred from homology"/>
<keyword evidence="8" id="KW-0969">Cilium</keyword>
<keyword evidence="5" id="KW-0175">Coiled coil</keyword>
<protein>
    <recommendedName>
        <fullName evidence="4">Flagellin</fullName>
    </recommendedName>
</protein>
<feature type="domain" description="Flagellin N-terminal" evidence="6">
    <location>
        <begin position="5"/>
        <end position="141"/>
    </location>
</feature>
<feature type="coiled-coil region" evidence="5">
    <location>
        <begin position="75"/>
        <end position="129"/>
    </location>
</feature>
<dbReference type="OrthoDB" id="9796789at2"/>
<reference evidence="8 9" key="1">
    <citation type="submission" date="2019-06" db="EMBL/GenBank/DDBJ databases">
        <title>Whole genome sequence for Cellvibrionaceae sp. R142.</title>
        <authorList>
            <person name="Wang G."/>
        </authorList>
    </citation>
    <scope>NUCLEOTIDE SEQUENCE [LARGE SCALE GENOMIC DNA]</scope>
    <source>
        <strain evidence="8 9">R142</strain>
    </source>
</reference>
<feature type="domain" description="Flagellin C-terminal" evidence="7">
    <location>
        <begin position="630"/>
        <end position="714"/>
    </location>
</feature>
<accession>A0A545U3T5</accession>
<dbReference type="Pfam" id="PF00700">
    <property type="entry name" value="Flagellin_C"/>
    <property type="match status" value="1"/>
</dbReference>
<comment type="subcellular location">
    <subcellularLocation>
        <location evidence="4">Secreted</location>
    </subcellularLocation>
    <subcellularLocation>
        <location evidence="4">Bacterial flagellum</location>
    </subcellularLocation>
</comment>
<dbReference type="InterPro" id="IPR046358">
    <property type="entry name" value="Flagellin_C"/>
</dbReference>
<gene>
    <name evidence="8" type="ORF">FKG94_05620</name>
</gene>
<keyword evidence="2 4" id="KW-0964">Secreted</keyword>
<dbReference type="GO" id="GO:0005198">
    <property type="term" value="F:structural molecule activity"/>
    <property type="evidence" value="ECO:0007669"/>
    <property type="project" value="UniProtKB-UniRule"/>
</dbReference>
<keyword evidence="8" id="KW-0282">Flagellum</keyword>
<dbReference type="GO" id="GO:0005576">
    <property type="term" value="C:extracellular region"/>
    <property type="evidence" value="ECO:0007669"/>
    <property type="project" value="UniProtKB-SubCell"/>
</dbReference>
<evidence type="ECO:0000256" key="1">
    <source>
        <dbReference type="ARBA" id="ARBA00005709"/>
    </source>
</evidence>
<evidence type="ECO:0000256" key="5">
    <source>
        <dbReference type="SAM" id="Coils"/>
    </source>
</evidence>
<keyword evidence="8" id="KW-0966">Cell projection</keyword>
<evidence type="ECO:0000259" key="7">
    <source>
        <dbReference type="Pfam" id="PF00700"/>
    </source>
</evidence>
<dbReference type="Gene3D" id="1.20.1330.10">
    <property type="entry name" value="f41 fragment of flagellin, N-terminal domain"/>
    <property type="match status" value="2"/>
</dbReference>
<dbReference type="GO" id="GO:0009288">
    <property type="term" value="C:bacterial-type flagellum"/>
    <property type="evidence" value="ECO:0007669"/>
    <property type="project" value="UniProtKB-SubCell"/>
</dbReference>
<dbReference type="InterPro" id="IPR001492">
    <property type="entry name" value="Flagellin"/>
</dbReference>
<evidence type="ECO:0000256" key="2">
    <source>
        <dbReference type="ARBA" id="ARBA00022525"/>
    </source>
</evidence>
<sequence>MPLVINTNVASLNAQRQLVKSGDDMMTAMERLSSGKRINTAADDAAGLAITNRMTSQIRGLNQAIRNASDGISLIQTAEGALDETTNILQRIRELAIQSANGIYNDENRATLDAEVQQLIAELDRISDTTTFNGQKLLDGSLGEVELQVGSNANETIEISIQAMDARTLGMGSTSVDLLGAEVTASLSTLALDDGDILINGQSIGDFTGSIDTFQDLIDNINENVLGVEASGFTSLEGGTVGDGVLENGNTLRITVQSADGSGNNIFNITDTESMDELIEKINTVTGGVVSASRDDSGQLVISNDAGSTVLVTAIDAAGTSSDAAATIVEQATGLDLLDTGGTAQSDTAEGQVVLRSEHNDPITIERGATGTLADLNNLGFRENETAGVVNGVGLVQNSNGANEALLVGELTINDVVIDNDNTDSLIGKIDAINRASDQTGVTANAFAQATLDLTGVLFSTITATRDNVNINGLNIDLAGSTITDSSTLASAINDATDQTGVTARVLGTRLVLESDQGAINIAAASTAANTLVGTTTGLQDITRVFVASGGTFTTSTTTLSSGGTTGVAVQAGLKLSSTNGNPISIELGDNADVARLGLVEANTVAGGSFGTALKSVSVDTAGNAQRALAVVDRALDTINDVRSQLGAVNNRLDFTISNLMNVSENTAAARSRILDADFAAETAQLSRAQVLQQASQAMLAQANAQTQQVLQLLNN</sequence>
<dbReference type="Proteomes" id="UP000319732">
    <property type="component" value="Unassembled WGS sequence"/>
</dbReference>
<evidence type="ECO:0000256" key="3">
    <source>
        <dbReference type="ARBA" id="ARBA00023143"/>
    </source>
</evidence>
<dbReference type="Pfam" id="PF07196">
    <property type="entry name" value="Flagellin_IN"/>
    <property type="match status" value="1"/>
</dbReference>
<dbReference type="RefSeq" id="WP_142903220.1">
    <property type="nucleotide sequence ID" value="NZ_ML660089.1"/>
</dbReference>
<comment type="caution">
    <text evidence="8">The sequence shown here is derived from an EMBL/GenBank/DDBJ whole genome shotgun (WGS) entry which is preliminary data.</text>
</comment>
<dbReference type="PANTHER" id="PTHR42792">
    <property type="entry name" value="FLAGELLIN"/>
    <property type="match status" value="1"/>
</dbReference>
<name>A0A545U3T5_9GAMM</name>
<dbReference type="Gene3D" id="2.30.220.10">
    <property type="entry name" value="f41 fragment of flagellin, C-terminal domain"/>
    <property type="match status" value="1"/>
</dbReference>
<dbReference type="Gene3D" id="6.10.280.190">
    <property type="match status" value="1"/>
</dbReference>
<dbReference type="InterPro" id="IPR010810">
    <property type="entry name" value="Flagellin_hook_IN_motif"/>
</dbReference>